<dbReference type="InterPro" id="IPR014880">
    <property type="entry name" value="SoxZ_dom"/>
</dbReference>
<reference evidence="2 3" key="1">
    <citation type="submission" date="2018-10" db="EMBL/GenBank/DDBJ databases">
        <title>Genomic Encyclopedia of Archaeal and Bacterial Type Strains, Phase II (KMG-II): from individual species to whole genera.</title>
        <authorList>
            <person name="Goeker M."/>
        </authorList>
    </citation>
    <scope>NUCLEOTIDE SEQUENCE [LARGE SCALE GENOMIC DNA]</scope>
    <source>
        <strain evidence="2 3">VM1</strain>
    </source>
</reference>
<proteinExistence type="predicted"/>
<organism evidence="2 3">
    <name type="scientific">Hydrogenothermus marinus</name>
    <dbReference type="NCBI Taxonomy" id="133270"/>
    <lineage>
        <taxon>Bacteria</taxon>
        <taxon>Pseudomonadati</taxon>
        <taxon>Aquificota</taxon>
        <taxon>Aquificia</taxon>
        <taxon>Aquificales</taxon>
        <taxon>Hydrogenothermaceae</taxon>
        <taxon>Hydrogenothermus</taxon>
    </lineage>
</organism>
<dbReference type="InterPro" id="IPR030995">
    <property type="entry name" value="SoxZ"/>
</dbReference>
<feature type="domain" description="Sulphur oxidation protein SoxZ" evidence="1">
    <location>
        <begin position="11"/>
        <end position="104"/>
    </location>
</feature>
<dbReference type="Pfam" id="PF08770">
    <property type="entry name" value="SoxZ"/>
    <property type="match status" value="1"/>
</dbReference>
<dbReference type="InterPro" id="IPR013783">
    <property type="entry name" value="Ig-like_fold"/>
</dbReference>
<dbReference type="RefSeq" id="WP_121923270.1">
    <property type="nucleotide sequence ID" value="NZ_REFO01000012.1"/>
</dbReference>
<evidence type="ECO:0000313" key="2">
    <source>
        <dbReference type="EMBL" id="RMA96136.1"/>
    </source>
</evidence>
<name>A0A3M0BHT9_9AQUI</name>
<comment type="caution">
    <text evidence="2">The sequence shown here is derived from an EMBL/GenBank/DDBJ whole genome shotgun (WGS) entry which is preliminary data.</text>
</comment>
<evidence type="ECO:0000259" key="1">
    <source>
        <dbReference type="Pfam" id="PF08770"/>
    </source>
</evidence>
<keyword evidence="3" id="KW-1185">Reference proteome</keyword>
<dbReference type="InterPro" id="IPR014756">
    <property type="entry name" value="Ig_E-set"/>
</dbReference>
<dbReference type="OrthoDB" id="9795530at2"/>
<dbReference type="Proteomes" id="UP000280842">
    <property type="component" value="Unassembled WGS sequence"/>
</dbReference>
<protein>
    <submittedName>
        <fullName evidence="2">Sulfur-oxidizing protein SoxZ</fullName>
    </submittedName>
</protein>
<dbReference type="SUPFAM" id="SSF81296">
    <property type="entry name" value="E set domains"/>
    <property type="match status" value="1"/>
</dbReference>
<dbReference type="Gene3D" id="2.60.40.10">
    <property type="entry name" value="Immunoglobulins"/>
    <property type="match status" value="1"/>
</dbReference>
<dbReference type="AlphaFoldDB" id="A0A3M0BHT9"/>
<dbReference type="EMBL" id="REFO01000012">
    <property type="protein sequence ID" value="RMA96136.1"/>
    <property type="molecule type" value="Genomic_DNA"/>
</dbReference>
<accession>A0A3M0BHT9</accession>
<sequence>MPRVAMIRVSPRRYKKGDIVKVKSIIMHPMHTGLTKDKKTGKIIPADYINKVEVYYGDEKITTFDLKGSVSANPFLEFYIKADKKAPLKMVWKDITGDVTEKTIQIKPKG</sequence>
<evidence type="ECO:0000313" key="3">
    <source>
        <dbReference type="Proteomes" id="UP000280842"/>
    </source>
</evidence>
<dbReference type="NCBIfam" id="TIGR04490">
    <property type="entry name" value="SoxZ_true"/>
    <property type="match status" value="1"/>
</dbReference>
<gene>
    <name evidence="2" type="ORF">CLV39_1150</name>
</gene>